<keyword evidence="5" id="KW-1185">Reference proteome</keyword>
<dbReference type="InterPro" id="IPR002347">
    <property type="entry name" value="SDR_fam"/>
</dbReference>
<dbReference type="PIRSF" id="PIRSF000126">
    <property type="entry name" value="11-beta-HSD1"/>
    <property type="match status" value="1"/>
</dbReference>
<keyword evidence="2 4" id="KW-0560">Oxidoreductase</keyword>
<dbReference type="CDD" id="cd05233">
    <property type="entry name" value="SDR_c"/>
    <property type="match status" value="1"/>
</dbReference>
<dbReference type="InterPro" id="IPR020904">
    <property type="entry name" value="Sc_DH/Rdtase_CS"/>
</dbReference>
<dbReference type="PANTHER" id="PTHR44196:SF2">
    <property type="entry name" value="SHORT-CHAIN DEHYDROGENASE-RELATED"/>
    <property type="match status" value="1"/>
</dbReference>
<organism evidence="4 5">
    <name type="scientific">Dyella halodurans</name>
    <dbReference type="NCBI Taxonomy" id="1920171"/>
    <lineage>
        <taxon>Bacteria</taxon>
        <taxon>Pseudomonadati</taxon>
        <taxon>Pseudomonadota</taxon>
        <taxon>Gammaproteobacteria</taxon>
        <taxon>Lysobacterales</taxon>
        <taxon>Rhodanobacteraceae</taxon>
        <taxon>Dyella</taxon>
    </lineage>
</organism>
<dbReference type="SUPFAM" id="SSF51735">
    <property type="entry name" value="NAD(P)-binding Rossmann-fold domains"/>
    <property type="match status" value="1"/>
</dbReference>
<dbReference type="Gene3D" id="3.40.50.720">
    <property type="entry name" value="NAD(P)-binding Rossmann-like Domain"/>
    <property type="match status" value="1"/>
</dbReference>
<name>A0ABV9C888_9GAMM</name>
<dbReference type="PRINTS" id="PR00080">
    <property type="entry name" value="SDRFAMILY"/>
</dbReference>
<dbReference type="EC" id="1.-.-.-" evidence="4"/>
<gene>
    <name evidence="4" type="ORF">ACFO5W_18540</name>
</gene>
<dbReference type="PROSITE" id="PS00061">
    <property type="entry name" value="ADH_SHORT"/>
    <property type="match status" value="1"/>
</dbReference>
<comment type="similarity">
    <text evidence="1 3">Belongs to the short-chain dehydrogenases/reductases (SDR) family.</text>
</comment>
<dbReference type="InterPro" id="IPR036291">
    <property type="entry name" value="NAD(P)-bd_dom_sf"/>
</dbReference>
<sequence>MSPSHKLDTALITGASTGIGATYAQRLAQRGHDLVLVARDQARLQSLAEQLMRECGVNIAVLAADLTAQPERALVEQRLREDDNIGLLINNAGMAGTGPIVAQQLERFESMIQLNVITPTRLTSAILPRLLARGHGGIINIASVVALAPELFDGTYNASKSYLLNYTLTLHKEVAGRGIQVQAVLPGITRTEIWERSGIDANTLPAHMIMEVDEMVDAALAGYDMGELVTIPSLPDVEDWNRYTVARQRLAPNLSRDHAADRYKSDISEDA</sequence>
<comment type="caution">
    <text evidence="4">The sequence shown here is derived from an EMBL/GenBank/DDBJ whole genome shotgun (WGS) entry which is preliminary data.</text>
</comment>
<protein>
    <submittedName>
        <fullName evidence="4">SDR family NAD(P)-dependent oxidoreductase</fullName>
        <ecNumber evidence="4">1.-.-.-</ecNumber>
    </submittedName>
</protein>
<evidence type="ECO:0000256" key="3">
    <source>
        <dbReference type="RuleBase" id="RU000363"/>
    </source>
</evidence>
<dbReference type="Pfam" id="PF00106">
    <property type="entry name" value="adh_short"/>
    <property type="match status" value="1"/>
</dbReference>
<dbReference type="RefSeq" id="WP_266148003.1">
    <property type="nucleotide sequence ID" value="NZ_CP064028.1"/>
</dbReference>
<accession>A0ABV9C888</accession>
<dbReference type="PANTHER" id="PTHR44196">
    <property type="entry name" value="DEHYDROGENASE/REDUCTASE SDR FAMILY MEMBER 7B"/>
    <property type="match status" value="1"/>
</dbReference>
<dbReference type="PRINTS" id="PR00081">
    <property type="entry name" value="GDHRDH"/>
</dbReference>
<proteinExistence type="inferred from homology"/>
<evidence type="ECO:0000256" key="2">
    <source>
        <dbReference type="ARBA" id="ARBA00023002"/>
    </source>
</evidence>
<evidence type="ECO:0000256" key="1">
    <source>
        <dbReference type="ARBA" id="ARBA00006484"/>
    </source>
</evidence>
<evidence type="ECO:0000313" key="4">
    <source>
        <dbReference type="EMBL" id="MFC4528649.1"/>
    </source>
</evidence>
<dbReference type="Proteomes" id="UP001595961">
    <property type="component" value="Unassembled WGS sequence"/>
</dbReference>
<dbReference type="GO" id="GO:0016491">
    <property type="term" value="F:oxidoreductase activity"/>
    <property type="evidence" value="ECO:0007669"/>
    <property type="project" value="UniProtKB-KW"/>
</dbReference>
<reference evidence="5" key="1">
    <citation type="journal article" date="2019" name="Int. J. Syst. Evol. Microbiol.">
        <title>The Global Catalogue of Microorganisms (GCM) 10K type strain sequencing project: providing services to taxonomists for standard genome sequencing and annotation.</title>
        <authorList>
            <consortium name="The Broad Institute Genomics Platform"/>
            <consortium name="The Broad Institute Genome Sequencing Center for Infectious Disease"/>
            <person name="Wu L."/>
            <person name="Ma J."/>
        </authorList>
    </citation>
    <scope>NUCLEOTIDE SEQUENCE [LARGE SCALE GENOMIC DNA]</scope>
    <source>
        <strain evidence="5">CCM 4481</strain>
    </source>
</reference>
<evidence type="ECO:0000313" key="5">
    <source>
        <dbReference type="Proteomes" id="UP001595961"/>
    </source>
</evidence>
<dbReference type="EMBL" id="JBHSGA010000020">
    <property type="protein sequence ID" value="MFC4528649.1"/>
    <property type="molecule type" value="Genomic_DNA"/>
</dbReference>